<evidence type="ECO:0000256" key="3">
    <source>
        <dbReference type="ARBA" id="ARBA00022806"/>
    </source>
</evidence>
<dbReference type="GO" id="GO:0005524">
    <property type="term" value="F:ATP binding"/>
    <property type="evidence" value="ECO:0007669"/>
    <property type="project" value="UniProtKB-UniRule"/>
</dbReference>
<sequence length="1047" mass="121183">MNSDVSKPFLIVNASAGSGKTYNLVRNYLRLLLSENDDRAEISQIMAMTFTNKASIEMKSRIMSDLNKLANGKDDTHAYLEEIAGFVGTTSASIRKRARIVLRKILHQYEDFNVMTIDKFNLKLIRSFARDLDLPESFEISLDDTLILEKAIDELLSNIDAKNQTKLYQLALNFAKSNLEEENDWNLKKILLSRAKVLTNEGYFQIIKTLSKTDFNNEQLNLWKLQFKAEKEELVIRLNALNRLLLEAGADANAFAGKSVTFNAITFNLKLSPEPILFLKESKRTDANLKNILKTIEEGKETQFSSAYLKFLEFITEKGPAWIELDFKIQQFHLLSILKELALSMDDIRNKESIIRVSEFNKLVAELVQNEDAPFIYERLGSRFNHFFLDEFQDTSRLQWLNIVPLIHNSLGGNYFNFIVGDPKQSIYRFKNGVAEQFIALPEIYNPEEEPSIKLRSQFFQKMGTVEGLEDNWRSAEEIVHFNNRFFEELMQFMPESGQEFYKHLKQHPKGKKGGYVELILNPQKDLDTTKFTNSQLLKWVQQCIADGYKPHEICVLGRKKRDCNQYANFLKSRGYQIVSSDSLLVNSDQFVQLTICYCKWKVNRFDFQRAMQFAYFYFEILEKKDAFETYGACFRIDSDSKVYFSEQLFFENSRLDADFLDASFQNIYSLLVDFFMLVGLDSIENTYLQQLLDLAYQFDMSNGPDLMEFINYYEKNRSKFSVQLSENEQAIQIMTAHKSKGLEFPVVIIPSFNFFNEGNNNDSYLMEINDHIIETKMSKFETAIPAIQVEAEKEDAAQKMDAINLLYVAFTRPQDRLYGINLKGTRNSFYDKFNTVLTHLFPDASEEGILHLKFGKAPEIKHHSRKNTTNYHPQSIRNFLWFPEISIQSTREQEEDRLTAEQRIGKQFHFIMEKSHSEETAFAALKVGLLKGEIEQDFEALLVELLKEAFANTLLVSLFEGGKHLNERTLIFDSKTRLRPDKLIVSDRQTVVIDFKTGEKSAKHEKQVQGYMTVLGQIGMANIKGYLYYSGGLGLVEVKPMNLLDL</sequence>
<keyword evidence="5" id="KW-0413">Isomerase</keyword>
<evidence type="ECO:0000256" key="8">
    <source>
        <dbReference type="ARBA" id="ARBA00048988"/>
    </source>
</evidence>
<dbReference type="OrthoDB" id="9810135at2"/>
<evidence type="ECO:0000256" key="7">
    <source>
        <dbReference type="ARBA" id="ARBA00034808"/>
    </source>
</evidence>
<protein>
    <recommendedName>
        <fullName evidence="7">DNA 3'-5' helicase</fullName>
        <ecNumber evidence="7">5.6.2.4</ecNumber>
    </recommendedName>
</protein>
<evidence type="ECO:0000256" key="4">
    <source>
        <dbReference type="ARBA" id="ARBA00022840"/>
    </source>
</evidence>
<evidence type="ECO:0000256" key="6">
    <source>
        <dbReference type="ARBA" id="ARBA00034617"/>
    </source>
</evidence>
<dbReference type="EC" id="5.6.2.4" evidence="7"/>
<dbReference type="Pfam" id="PF00580">
    <property type="entry name" value="UvrD-helicase"/>
    <property type="match status" value="1"/>
</dbReference>
<dbReference type="Gene3D" id="3.40.50.300">
    <property type="entry name" value="P-loop containing nucleotide triphosphate hydrolases"/>
    <property type="match status" value="4"/>
</dbReference>
<dbReference type="GO" id="GO:0000725">
    <property type="term" value="P:recombinational repair"/>
    <property type="evidence" value="ECO:0007669"/>
    <property type="project" value="TreeGrafter"/>
</dbReference>
<evidence type="ECO:0000256" key="5">
    <source>
        <dbReference type="ARBA" id="ARBA00023235"/>
    </source>
</evidence>
<proteinExistence type="predicted"/>
<dbReference type="InterPro" id="IPR000212">
    <property type="entry name" value="DNA_helicase_UvrD/REP"/>
</dbReference>
<dbReference type="PANTHER" id="PTHR11070:SF67">
    <property type="entry name" value="DNA 3'-5' HELICASE"/>
    <property type="match status" value="1"/>
</dbReference>
<dbReference type="PANTHER" id="PTHR11070">
    <property type="entry name" value="UVRD / RECB / PCRA DNA HELICASE FAMILY MEMBER"/>
    <property type="match status" value="1"/>
</dbReference>
<dbReference type="GO" id="GO:0043138">
    <property type="term" value="F:3'-5' DNA helicase activity"/>
    <property type="evidence" value="ECO:0007669"/>
    <property type="project" value="UniProtKB-EC"/>
</dbReference>
<dbReference type="GO" id="GO:0005829">
    <property type="term" value="C:cytosol"/>
    <property type="evidence" value="ECO:0007669"/>
    <property type="project" value="TreeGrafter"/>
</dbReference>
<keyword evidence="12" id="KW-1185">Reference proteome</keyword>
<dbReference type="GO" id="GO:0016887">
    <property type="term" value="F:ATP hydrolysis activity"/>
    <property type="evidence" value="ECO:0007669"/>
    <property type="project" value="RHEA"/>
</dbReference>
<keyword evidence="3 9" id="KW-0347">Helicase</keyword>
<comment type="caution">
    <text evidence="11">The sequence shown here is derived from an EMBL/GenBank/DDBJ whole genome shotgun (WGS) entry which is preliminary data.</text>
</comment>
<keyword evidence="4 9" id="KW-0067">ATP-binding</keyword>
<accession>A0A556MGL1</accession>
<dbReference type="InterPro" id="IPR014017">
    <property type="entry name" value="DNA_helicase_UvrD-like_C"/>
</dbReference>
<keyword evidence="1 9" id="KW-0547">Nucleotide-binding</keyword>
<dbReference type="PROSITE" id="PS51198">
    <property type="entry name" value="UVRD_HELICASE_ATP_BIND"/>
    <property type="match status" value="1"/>
</dbReference>
<dbReference type="EMBL" id="VLPL01000012">
    <property type="protein sequence ID" value="TSJ39026.1"/>
    <property type="molecule type" value="Genomic_DNA"/>
</dbReference>
<organism evidence="11 12">
    <name type="scientific">Fluviicola chungangensis</name>
    <dbReference type="NCBI Taxonomy" id="2597671"/>
    <lineage>
        <taxon>Bacteria</taxon>
        <taxon>Pseudomonadati</taxon>
        <taxon>Bacteroidota</taxon>
        <taxon>Flavobacteriia</taxon>
        <taxon>Flavobacteriales</taxon>
        <taxon>Crocinitomicaceae</taxon>
        <taxon>Fluviicola</taxon>
    </lineage>
</organism>
<dbReference type="Proteomes" id="UP000316008">
    <property type="component" value="Unassembled WGS sequence"/>
</dbReference>
<name>A0A556MGL1_9FLAO</name>
<reference evidence="11 12" key="1">
    <citation type="submission" date="2019-07" db="EMBL/GenBank/DDBJ databases">
        <authorList>
            <person name="Huq M.A."/>
        </authorList>
    </citation>
    <scope>NUCLEOTIDE SEQUENCE [LARGE SCALE GENOMIC DNA]</scope>
    <source>
        <strain evidence="11 12">MAH-3</strain>
    </source>
</reference>
<evidence type="ECO:0000256" key="1">
    <source>
        <dbReference type="ARBA" id="ARBA00022741"/>
    </source>
</evidence>
<evidence type="ECO:0000259" key="10">
    <source>
        <dbReference type="PROSITE" id="PS51198"/>
    </source>
</evidence>
<evidence type="ECO:0000256" key="2">
    <source>
        <dbReference type="ARBA" id="ARBA00022801"/>
    </source>
</evidence>
<evidence type="ECO:0000256" key="9">
    <source>
        <dbReference type="PROSITE-ProRule" id="PRU00560"/>
    </source>
</evidence>
<dbReference type="RefSeq" id="WP_144334565.1">
    <property type="nucleotide sequence ID" value="NZ_VLPL01000012.1"/>
</dbReference>
<comment type="catalytic activity">
    <reaction evidence="6">
        <text>Couples ATP hydrolysis with the unwinding of duplex DNA by translocating in the 3'-5' direction.</text>
        <dbReference type="EC" id="5.6.2.4"/>
    </reaction>
</comment>
<dbReference type="GO" id="GO:0003677">
    <property type="term" value="F:DNA binding"/>
    <property type="evidence" value="ECO:0007669"/>
    <property type="project" value="InterPro"/>
</dbReference>
<evidence type="ECO:0000313" key="12">
    <source>
        <dbReference type="Proteomes" id="UP000316008"/>
    </source>
</evidence>
<dbReference type="AlphaFoldDB" id="A0A556MGL1"/>
<feature type="domain" description="UvrD-like helicase ATP-binding" evidence="10">
    <location>
        <begin position="1"/>
        <end position="476"/>
    </location>
</feature>
<dbReference type="SUPFAM" id="SSF52540">
    <property type="entry name" value="P-loop containing nucleoside triphosphate hydrolases"/>
    <property type="match status" value="1"/>
</dbReference>
<evidence type="ECO:0000313" key="11">
    <source>
        <dbReference type="EMBL" id="TSJ39026.1"/>
    </source>
</evidence>
<feature type="binding site" evidence="9">
    <location>
        <begin position="14"/>
        <end position="21"/>
    </location>
    <ligand>
        <name>ATP</name>
        <dbReference type="ChEBI" id="CHEBI:30616"/>
    </ligand>
</feature>
<dbReference type="InterPro" id="IPR027417">
    <property type="entry name" value="P-loop_NTPase"/>
</dbReference>
<dbReference type="Pfam" id="PF13361">
    <property type="entry name" value="UvrD_C"/>
    <property type="match status" value="1"/>
</dbReference>
<dbReference type="InterPro" id="IPR014016">
    <property type="entry name" value="UvrD-like_ATP-bd"/>
</dbReference>
<keyword evidence="2 9" id="KW-0378">Hydrolase</keyword>
<comment type="catalytic activity">
    <reaction evidence="8">
        <text>ATP + H2O = ADP + phosphate + H(+)</text>
        <dbReference type="Rhea" id="RHEA:13065"/>
        <dbReference type="ChEBI" id="CHEBI:15377"/>
        <dbReference type="ChEBI" id="CHEBI:15378"/>
        <dbReference type="ChEBI" id="CHEBI:30616"/>
        <dbReference type="ChEBI" id="CHEBI:43474"/>
        <dbReference type="ChEBI" id="CHEBI:456216"/>
        <dbReference type="EC" id="5.6.2.4"/>
    </reaction>
</comment>
<gene>
    <name evidence="11" type="ORF">FO442_17780</name>
</gene>